<reference evidence="3" key="1">
    <citation type="submission" date="2025-08" db="UniProtKB">
        <authorList>
            <consortium name="RefSeq"/>
        </authorList>
    </citation>
    <scope>IDENTIFICATION</scope>
</reference>
<feature type="transmembrane region" description="Helical" evidence="1">
    <location>
        <begin position="12"/>
        <end position="32"/>
    </location>
</feature>
<evidence type="ECO:0000256" key="1">
    <source>
        <dbReference type="SAM" id="Phobius"/>
    </source>
</evidence>
<dbReference type="Proteomes" id="UP000675920">
    <property type="component" value="Unplaced"/>
</dbReference>
<keyword evidence="1" id="KW-1133">Transmembrane helix</keyword>
<evidence type="ECO:0000313" key="2">
    <source>
        <dbReference type="Proteomes" id="UP000675920"/>
    </source>
</evidence>
<dbReference type="RefSeq" id="WP_028310960.1">
    <property type="nucleotide sequence ID" value="NZ_AXWS01000008.1"/>
</dbReference>
<name>A0A8B6X2Z0_9BURK</name>
<keyword evidence="2" id="KW-1185">Reference proteome</keyword>
<organism evidence="2 3">
    <name type="scientific">Derxia gummosa DSM 723</name>
    <dbReference type="NCBI Taxonomy" id="1121388"/>
    <lineage>
        <taxon>Bacteria</taxon>
        <taxon>Pseudomonadati</taxon>
        <taxon>Pseudomonadota</taxon>
        <taxon>Betaproteobacteria</taxon>
        <taxon>Burkholderiales</taxon>
        <taxon>Alcaligenaceae</taxon>
        <taxon>Derxia</taxon>
    </lineage>
</organism>
<sequence>MNLHHVLAETDLVVVKGLLLVAALLALSLLGWRRALLVVVLVGAAWAAIEFQRPASAQPPISSPDRQVSMWA</sequence>
<keyword evidence="1" id="KW-0812">Transmembrane</keyword>
<accession>A0A8B6X2Z0</accession>
<protein>
    <submittedName>
        <fullName evidence="3">Uncharacterized protein</fullName>
    </submittedName>
</protein>
<dbReference type="AlphaFoldDB" id="A0A8B6X2Z0"/>
<evidence type="ECO:0000313" key="3">
    <source>
        <dbReference type="RefSeq" id="WP_028310960.1"/>
    </source>
</evidence>
<proteinExistence type="predicted"/>
<keyword evidence="1" id="KW-0472">Membrane</keyword>